<dbReference type="Gene3D" id="3.40.1090.10">
    <property type="entry name" value="Cytosolic phospholipase A2 catalytic domain"/>
    <property type="match status" value="1"/>
</dbReference>
<evidence type="ECO:0000256" key="1">
    <source>
        <dbReference type="ARBA" id="ARBA00022801"/>
    </source>
</evidence>
<dbReference type="PROSITE" id="PS51635">
    <property type="entry name" value="PNPLA"/>
    <property type="match status" value="1"/>
</dbReference>
<dbReference type="GO" id="GO:0019369">
    <property type="term" value="P:arachidonate metabolic process"/>
    <property type="evidence" value="ECO:0007669"/>
    <property type="project" value="TreeGrafter"/>
</dbReference>
<keyword evidence="1 4" id="KW-0378">Hydrolase</keyword>
<dbReference type="GO" id="GO:0016020">
    <property type="term" value="C:membrane"/>
    <property type="evidence" value="ECO:0007669"/>
    <property type="project" value="TreeGrafter"/>
</dbReference>
<dbReference type="InterPro" id="IPR016035">
    <property type="entry name" value="Acyl_Trfase/lysoPLipase"/>
</dbReference>
<evidence type="ECO:0000259" key="5">
    <source>
        <dbReference type="PROSITE" id="PS51635"/>
    </source>
</evidence>
<comment type="caution">
    <text evidence="4">Lacks conserved residue(s) required for the propagation of feature annotation.</text>
</comment>
<name>A0A6G1GNB2_9PEZI</name>
<proteinExistence type="predicted"/>
<dbReference type="GO" id="GO:0016042">
    <property type="term" value="P:lipid catabolic process"/>
    <property type="evidence" value="ECO:0007669"/>
    <property type="project" value="UniProtKB-UniRule"/>
</dbReference>
<dbReference type="SUPFAM" id="SSF52151">
    <property type="entry name" value="FabD/lysophospholipase-like"/>
    <property type="match status" value="1"/>
</dbReference>
<dbReference type="GO" id="GO:0046486">
    <property type="term" value="P:glycerolipid metabolic process"/>
    <property type="evidence" value="ECO:0007669"/>
    <property type="project" value="UniProtKB-ARBA"/>
</dbReference>
<feature type="domain" description="PNPLA" evidence="5">
    <location>
        <begin position="9"/>
        <end position="253"/>
    </location>
</feature>
<feature type="active site" description="Proton acceptor" evidence="4">
    <location>
        <position position="240"/>
    </location>
</feature>
<keyword evidence="3 4" id="KW-0443">Lipid metabolism</keyword>
<reference evidence="6" key="1">
    <citation type="journal article" date="2020" name="Stud. Mycol.">
        <title>101 Dothideomycetes genomes: a test case for predicting lifestyles and emergence of pathogens.</title>
        <authorList>
            <person name="Haridas S."/>
            <person name="Albert R."/>
            <person name="Binder M."/>
            <person name="Bloem J."/>
            <person name="Labutti K."/>
            <person name="Salamov A."/>
            <person name="Andreopoulos B."/>
            <person name="Baker S."/>
            <person name="Barry K."/>
            <person name="Bills G."/>
            <person name="Bluhm B."/>
            <person name="Cannon C."/>
            <person name="Castanera R."/>
            <person name="Culley D."/>
            <person name="Daum C."/>
            <person name="Ezra D."/>
            <person name="Gonzalez J."/>
            <person name="Henrissat B."/>
            <person name="Kuo A."/>
            <person name="Liang C."/>
            <person name="Lipzen A."/>
            <person name="Lutzoni F."/>
            <person name="Magnuson J."/>
            <person name="Mondo S."/>
            <person name="Nolan M."/>
            <person name="Ohm R."/>
            <person name="Pangilinan J."/>
            <person name="Park H.-J."/>
            <person name="Ramirez L."/>
            <person name="Alfaro M."/>
            <person name="Sun H."/>
            <person name="Tritt A."/>
            <person name="Yoshinaga Y."/>
            <person name="Zwiers L.-H."/>
            <person name="Turgeon B."/>
            <person name="Goodwin S."/>
            <person name="Spatafora J."/>
            <person name="Crous P."/>
            <person name="Grigoriev I."/>
        </authorList>
    </citation>
    <scope>NUCLEOTIDE SEQUENCE</scope>
    <source>
        <strain evidence="6">CBS 113979</strain>
    </source>
</reference>
<dbReference type="Proteomes" id="UP000800041">
    <property type="component" value="Unassembled WGS sequence"/>
</dbReference>
<dbReference type="InterPro" id="IPR002641">
    <property type="entry name" value="PNPLA_dom"/>
</dbReference>
<keyword evidence="7" id="KW-1185">Reference proteome</keyword>
<dbReference type="OrthoDB" id="626167at2759"/>
<evidence type="ECO:0000256" key="4">
    <source>
        <dbReference type="PROSITE-ProRule" id="PRU01161"/>
    </source>
</evidence>
<dbReference type="PANTHER" id="PTHR24185:SF1">
    <property type="entry name" value="CALCIUM-INDEPENDENT PHOSPHOLIPASE A2-GAMMA"/>
    <property type="match status" value="1"/>
</dbReference>
<dbReference type="AlphaFoldDB" id="A0A6G1GNB2"/>
<feature type="non-terminal residue" evidence="6">
    <location>
        <position position="1"/>
    </location>
</feature>
<dbReference type="Pfam" id="PF01734">
    <property type="entry name" value="Patatin"/>
    <property type="match status" value="1"/>
</dbReference>
<evidence type="ECO:0000313" key="7">
    <source>
        <dbReference type="Proteomes" id="UP000800041"/>
    </source>
</evidence>
<accession>A0A6G1GNB2</accession>
<protein>
    <submittedName>
        <fullName evidence="6">FabD/lysophospholipase-like protein</fullName>
    </submittedName>
</protein>
<gene>
    <name evidence="6" type="ORF">K402DRAFT_314207</name>
</gene>
<organism evidence="6 7">
    <name type="scientific">Aulographum hederae CBS 113979</name>
    <dbReference type="NCBI Taxonomy" id="1176131"/>
    <lineage>
        <taxon>Eukaryota</taxon>
        <taxon>Fungi</taxon>
        <taxon>Dikarya</taxon>
        <taxon>Ascomycota</taxon>
        <taxon>Pezizomycotina</taxon>
        <taxon>Dothideomycetes</taxon>
        <taxon>Pleosporomycetidae</taxon>
        <taxon>Aulographales</taxon>
        <taxon>Aulographaceae</taxon>
    </lineage>
</organism>
<evidence type="ECO:0000313" key="6">
    <source>
        <dbReference type="EMBL" id="KAF1982247.1"/>
    </source>
</evidence>
<dbReference type="EMBL" id="ML977186">
    <property type="protein sequence ID" value="KAF1982247.1"/>
    <property type="molecule type" value="Genomic_DNA"/>
</dbReference>
<feature type="short sequence motif" description="GXSXG" evidence="4">
    <location>
        <begin position="71"/>
        <end position="75"/>
    </location>
</feature>
<feature type="non-terminal residue" evidence="6">
    <location>
        <position position="446"/>
    </location>
</feature>
<feature type="short sequence motif" description="GXGXXG" evidence="4">
    <location>
        <begin position="13"/>
        <end position="18"/>
    </location>
</feature>
<dbReference type="PANTHER" id="PTHR24185">
    <property type="entry name" value="CALCIUM-INDEPENDENT PHOSPHOLIPASE A2-GAMMA"/>
    <property type="match status" value="1"/>
</dbReference>
<keyword evidence="2 4" id="KW-0442">Lipid degradation</keyword>
<sequence length="446" mass="51182">DPWARKSVLAIDGGGIRGYASLCVLKLLMADIEKVEKQLDAYATWSGASPFVAENKDRKYWPYHYFDYISGTSTGGLIAVMLGRLHLTVDQAIANYKRMWTTFTEETSTYSLLSPLKSPKAQNTVGLSKALDKILESKVMQDIQRKGREESSRGGSFASDSKMCRTIVLVMELDAHKGMHRPYLFRSYEPSPPYPSSTLRPPRLAAHPIFPLNISSVCHATSAAPRYFKPVKLDKFKFCDGSMWTTNPAIQVYREVRNMHADLENPIDCLVSVGCGRSKQFRSRFAGVWKGDEAEWEPRTVHETLSKKGRKKGEFTYHRIPGPEDMVYVDPTTWRADRKRDEQWKMIEEAVEEYCRKPEIELIIRDCTKRLVETRQRRANTTSWETFALGKRFLCRICKIEKSGATPPLYEDRDDFIDHLIRSHNKHAPDENHFQEVEGLLDENAQ</sequence>
<evidence type="ECO:0000256" key="2">
    <source>
        <dbReference type="ARBA" id="ARBA00022963"/>
    </source>
</evidence>
<dbReference type="GO" id="GO:0047499">
    <property type="term" value="F:calcium-independent phospholipase A2 activity"/>
    <property type="evidence" value="ECO:0007669"/>
    <property type="project" value="TreeGrafter"/>
</dbReference>
<evidence type="ECO:0000256" key="3">
    <source>
        <dbReference type="ARBA" id="ARBA00023098"/>
    </source>
</evidence>
<feature type="active site" description="Nucleophile" evidence="4">
    <location>
        <position position="73"/>
    </location>
</feature>